<dbReference type="NCBIfam" id="TIGR03631">
    <property type="entry name" value="uS13_bact"/>
    <property type="match status" value="1"/>
</dbReference>
<dbReference type="InterPro" id="IPR010979">
    <property type="entry name" value="Ribosomal_uS13-like_H2TH"/>
</dbReference>
<evidence type="ECO:0000256" key="7">
    <source>
        <dbReference type="SAM" id="MobiDB-lite"/>
    </source>
</evidence>
<comment type="caution">
    <text evidence="8">The sequence shown here is derived from an EMBL/GenBank/DDBJ whole genome shotgun (WGS) entry which is preliminary data.</text>
</comment>
<comment type="subunit">
    <text evidence="2">Part of the 30S ribosomal subunit.</text>
</comment>
<keyword evidence="5" id="KW-0689">Ribosomal protein</keyword>
<keyword evidence="9" id="KW-1185">Reference proteome</keyword>
<dbReference type="EMBL" id="LGRX02010680">
    <property type="protein sequence ID" value="KAK3269903.1"/>
    <property type="molecule type" value="Genomic_DNA"/>
</dbReference>
<protein>
    <submittedName>
        <fullName evidence="8">Ribosomal 40S subunit protein S13</fullName>
    </submittedName>
</protein>
<dbReference type="Gene3D" id="4.10.910.10">
    <property type="entry name" value="30s ribosomal protein s13, domain 2"/>
    <property type="match status" value="1"/>
</dbReference>
<dbReference type="GO" id="GO:0015935">
    <property type="term" value="C:small ribosomal subunit"/>
    <property type="evidence" value="ECO:0007669"/>
    <property type="project" value="TreeGrafter"/>
</dbReference>
<evidence type="ECO:0000256" key="1">
    <source>
        <dbReference type="ARBA" id="ARBA00008080"/>
    </source>
</evidence>
<dbReference type="FunFam" id="1.10.8.50:FF:000001">
    <property type="entry name" value="30S ribosomal protein S13"/>
    <property type="match status" value="1"/>
</dbReference>
<sequence length="165" mass="18527">MFQAKSVKLARFCGMKAVTLPKQQVQQGRAVAARRGLVIRAARVGGVEVPNAKRIETALTYIYGIGPTTAKAILDDTKVENKRTRDLEEDELIALRTEVDKYQIEGDLRRFNSLAIKRLKEIQCYRGRRHIQGLPMHGQKTKTNARTRKGKKVTVAGKKKAVAKK</sequence>
<evidence type="ECO:0000313" key="8">
    <source>
        <dbReference type="EMBL" id="KAK3269903.1"/>
    </source>
</evidence>
<dbReference type="GO" id="GO:0005739">
    <property type="term" value="C:mitochondrion"/>
    <property type="evidence" value="ECO:0007669"/>
    <property type="project" value="TreeGrafter"/>
</dbReference>
<dbReference type="InterPro" id="IPR018269">
    <property type="entry name" value="Ribosomal_uS13_CS"/>
</dbReference>
<dbReference type="Gene3D" id="1.10.8.50">
    <property type="match status" value="1"/>
</dbReference>
<organism evidence="8 9">
    <name type="scientific">Cymbomonas tetramitiformis</name>
    <dbReference type="NCBI Taxonomy" id="36881"/>
    <lineage>
        <taxon>Eukaryota</taxon>
        <taxon>Viridiplantae</taxon>
        <taxon>Chlorophyta</taxon>
        <taxon>Pyramimonadophyceae</taxon>
        <taxon>Pyramimonadales</taxon>
        <taxon>Pyramimonadaceae</taxon>
        <taxon>Cymbomonas</taxon>
    </lineage>
</organism>
<evidence type="ECO:0000256" key="6">
    <source>
        <dbReference type="ARBA" id="ARBA00023274"/>
    </source>
</evidence>
<dbReference type="GO" id="GO:0006412">
    <property type="term" value="P:translation"/>
    <property type="evidence" value="ECO:0007669"/>
    <property type="project" value="InterPro"/>
</dbReference>
<evidence type="ECO:0000256" key="4">
    <source>
        <dbReference type="ARBA" id="ARBA00022884"/>
    </source>
</evidence>
<feature type="compositionally biased region" description="Basic residues" evidence="7">
    <location>
        <begin position="139"/>
        <end position="165"/>
    </location>
</feature>
<dbReference type="HAMAP" id="MF_01315">
    <property type="entry name" value="Ribosomal_uS13"/>
    <property type="match status" value="1"/>
</dbReference>
<dbReference type="PROSITE" id="PS50159">
    <property type="entry name" value="RIBOSOMAL_S13_2"/>
    <property type="match status" value="1"/>
</dbReference>
<dbReference type="PANTHER" id="PTHR10871:SF1">
    <property type="entry name" value="SMALL RIBOSOMAL SUBUNIT PROTEIN US13M"/>
    <property type="match status" value="1"/>
</dbReference>
<feature type="region of interest" description="Disordered" evidence="7">
    <location>
        <begin position="136"/>
        <end position="165"/>
    </location>
</feature>
<dbReference type="Proteomes" id="UP001190700">
    <property type="component" value="Unassembled WGS sequence"/>
</dbReference>
<evidence type="ECO:0000256" key="5">
    <source>
        <dbReference type="ARBA" id="ARBA00022980"/>
    </source>
</evidence>
<accession>A0AAE0G228</accession>
<gene>
    <name evidence="8" type="ORF">CYMTET_21670</name>
</gene>
<keyword evidence="4" id="KW-0694">RNA-binding</keyword>
<proteinExistence type="inferred from homology"/>
<dbReference type="GO" id="GO:0019843">
    <property type="term" value="F:rRNA binding"/>
    <property type="evidence" value="ECO:0007669"/>
    <property type="project" value="UniProtKB-KW"/>
</dbReference>
<dbReference type="PROSITE" id="PS00646">
    <property type="entry name" value="RIBOSOMAL_S13_1"/>
    <property type="match status" value="1"/>
</dbReference>
<dbReference type="SUPFAM" id="SSF46946">
    <property type="entry name" value="S13-like H2TH domain"/>
    <property type="match status" value="1"/>
</dbReference>
<dbReference type="InterPro" id="IPR001892">
    <property type="entry name" value="Ribosomal_uS13"/>
</dbReference>
<evidence type="ECO:0000256" key="3">
    <source>
        <dbReference type="ARBA" id="ARBA00022730"/>
    </source>
</evidence>
<keyword evidence="6" id="KW-0687">Ribonucleoprotein</keyword>
<dbReference type="InterPro" id="IPR019980">
    <property type="entry name" value="Ribosomal_uS13_bac-type"/>
</dbReference>
<dbReference type="Pfam" id="PF00416">
    <property type="entry name" value="Ribosomal_S13"/>
    <property type="match status" value="1"/>
</dbReference>
<dbReference type="AlphaFoldDB" id="A0AAE0G228"/>
<evidence type="ECO:0000256" key="2">
    <source>
        <dbReference type="ARBA" id="ARBA00011458"/>
    </source>
</evidence>
<dbReference type="PANTHER" id="PTHR10871">
    <property type="entry name" value="30S RIBOSOMAL PROTEIN S13/40S RIBOSOMAL PROTEIN S18"/>
    <property type="match status" value="1"/>
</dbReference>
<dbReference type="GO" id="GO:0003735">
    <property type="term" value="F:structural constituent of ribosome"/>
    <property type="evidence" value="ECO:0007669"/>
    <property type="project" value="InterPro"/>
</dbReference>
<reference evidence="8 9" key="1">
    <citation type="journal article" date="2015" name="Genome Biol. Evol.">
        <title>Comparative Genomics of a Bacterivorous Green Alga Reveals Evolutionary Causalities and Consequences of Phago-Mixotrophic Mode of Nutrition.</title>
        <authorList>
            <person name="Burns J.A."/>
            <person name="Paasch A."/>
            <person name="Narechania A."/>
            <person name="Kim E."/>
        </authorList>
    </citation>
    <scope>NUCLEOTIDE SEQUENCE [LARGE SCALE GENOMIC DNA]</scope>
    <source>
        <strain evidence="8 9">PLY_AMNH</strain>
    </source>
</reference>
<evidence type="ECO:0000313" key="9">
    <source>
        <dbReference type="Proteomes" id="UP001190700"/>
    </source>
</evidence>
<name>A0AAE0G228_9CHLO</name>
<keyword evidence="3" id="KW-0699">rRNA-binding</keyword>
<dbReference type="InterPro" id="IPR027437">
    <property type="entry name" value="Rbsml_uS13_C"/>
</dbReference>
<comment type="similarity">
    <text evidence="1">Belongs to the universal ribosomal protein uS13 family.</text>
</comment>